<comment type="caution">
    <text evidence="3">The sequence shown here is derived from an EMBL/GenBank/DDBJ whole genome shotgun (WGS) entry which is preliminary data.</text>
</comment>
<dbReference type="Proteomes" id="UP000824202">
    <property type="component" value="Unassembled WGS sequence"/>
</dbReference>
<keyword evidence="2" id="KW-0808">Transferase</keyword>
<dbReference type="PANTHER" id="PTHR30160:SF1">
    <property type="entry name" value="LIPOPOLYSACCHARIDE 1,2-N-ACETYLGLUCOSAMINETRANSFERASE-RELATED"/>
    <property type="match status" value="1"/>
</dbReference>
<gene>
    <name evidence="3" type="ORF">H9863_01525</name>
</gene>
<evidence type="ECO:0000313" key="4">
    <source>
        <dbReference type="Proteomes" id="UP000824202"/>
    </source>
</evidence>
<proteinExistence type="predicted"/>
<dbReference type="CDD" id="cd03789">
    <property type="entry name" value="GT9_LPS_heptosyltransferase"/>
    <property type="match status" value="1"/>
</dbReference>
<name>A0A9D1UYF2_9BACT</name>
<dbReference type="GO" id="GO:0005829">
    <property type="term" value="C:cytosol"/>
    <property type="evidence" value="ECO:0007669"/>
    <property type="project" value="TreeGrafter"/>
</dbReference>
<dbReference type="EMBL" id="DXFT01000026">
    <property type="protein sequence ID" value="HIX02780.1"/>
    <property type="molecule type" value="Genomic_DNA"/>
</dbReference>
<evidence type="ECO:0000256" key="2">
    <source>
        <dbReference type="ARBA" id="ARBA00022679"/>
    </source>
</evidence>
<reference evidence="3" key="2">
    <citation type="submission" date="2021-04" db="EMBL/GenBank/DDBJ databases">
        <authorList>
            <person name="Gilroy R."/>
        </authorList>
    </citation>
    <scope>NUCLEOTIDE SEQUENCE</scope>
    <source>
        <strain evidence="3">23274</strain>
    </source>
</reference>
<sequence>MAPKFLIIRFSSIGDIIQCMGIIGGIKKHFPHATIHWVTRQDMAPILAIDGRIDQIWPFDKREGLSGLLHLARRLKKEEYDYIYDAHSNIRSNILKLCLRSYMWGKPSIVVRSKERWKRFLLFRLGINRFPKPFRGRISFQKPLEKWGITYFPELYRFWQFPSDFPPKFDSLIMPKTVTIIPSANWEMKRWPVSCWQQLIRLSPQYHFLILAGPQDTFCENIRNAAPERVTNLAGQTSLLESCYLVFRSHAVVSADTGFLHAADLFQIPALALMGPTAFGYPSGHSVRILESPLPCRPCTKDGHGKCKQPIYQLCMLNLTPEQVAHQLHQLLP</sequence>
<keyword evidence="1" id="KW-0328">Glycosyltransferase</keyword>
<accession>A0A9D1UYF2</accession>
<reference evidence="3" key="1">
    <citation type="journal article" date="2021" name="PeerJ">
        <title>Extensive microbial diversity within the chicken gut microbiome revealed by metagenomics and culture.</title>
        <authorList>
            <person name="Gilroy R."/>
            <person name="Ravi A."/>
            <person name="Getino M."/>
            <person name="Pursley I."/>
            <person name="Horton D.L."/>
            <person name="Alikhan N.F."/>
            <person name="Baker D."/>
            <person name="Gharbi K."/>
            <person name="Hall N."/>
            <person name="Watson M."/>
            <person name="Adriaenssens E.M."/>
            <person name="Foster-Nyarko E."/>
            <person name="Jarju S."/>
            <person name="Secka A."/>
            <person name="Antonio M."/>
            <person name="Oren A."/>
            <person name="Chaudhuri R.R."/>
            <person name="La Ragione R."/>
            <person name="Hildebrand F."/>
            <person name="Pallen M.J."/>
        </authorList>
    </citation>
    <scope>NUCLEOTIDE SEQUENCE</scope>
    <source>
        <strain evidence="3">23274</strain>
    </source>
</reference>
<dbReference type="InterPro" id="IPR051199">
    <property type="entry name" value="LPS_LOS_Heptosyltrfase"/>
</dbReference>
<evidence type="ECO:0000313" key="3">
    <source>
        <dbReference type="EMBL" id="HIX02780.1"/>
    </source>
</evidence>
<dbReference type="AlphaFoldDB" id="A0A9D1UYF2"/>
<organism evidence="3 4">
    <name type="scientific">Candidatus Odoribacter faecigallinarum</name>
    <dbReference type="NCBI Taxonomy" id="2838706"/>
    <lineage>
        <taxon>Bacteria</taxon>
        <taxon>Pseudomonadati</taxon>
        <taxon>Bacteroidota</taxon>
        <taxon>Bacteroidia</taxon>
        <taxon>Bacteroidales</taxon>
        <taxon>Odoribacteraceae</taxon>
        <taxon>Odoribacter</taxon>
    </lineage>
</organism>
<dbReference type="Gene3D" id="3.40.50.2000">
    <property type="entry name" value="Glycogen Phosphorylase B"/>
    <property type="match status" value="2"/>
</dbReference>
<dbReference type="PANTHER" id="PTHR30160">
    <property type="entry name" value="TETRAACYLDISACCHARIDE 4'-KINASE-RELATED"/>
    <property type="match status" value="1"/>
</dbReference>
<dbReference type="GO" id="GO:0009244">
    <property type="term" value="P:lipopolysaccharide core region biosynthetic process"/>
    <property type="evidence" value="ECO:0007669"/>
    <property type="project" value="TreeGrafter"/>
</dbReference>
<dbReference type="SUPFAM" id="SSF53756">
    <property type="entry name" value="UDP-Glycosyltransferase/glycogen phosphorylase"/>
    <property type="match status" value="1"/>
</dbReference>
<protein>
    <submittedName>
        <fullName evidence="3">Glycosyltransferase family 9 protein</fullName>
    </submittedName>
</protein>
<dbReference type="GO" id="GO:0008713">
    <property type="term" value="F:ADP-heptose-lipopolysaccharide heptosyltransferase activity"/>
    <property type="evidence" value="ECO:0007669"/>
    <property type="project" value="TreeGrafter"/>
</dbReference>
<dbReference type="InterPro" id="IPR002201">
    <property type="entry name" value="Glyco_trans_9"/>
</dbReference>
<evidence type="ECO:0000256" key="1">
    <source>
        <dbReference type="ARBA" id="ARBA00022676"/>
    </source>
</evidence>
<dbReference type="Pfam" id="PF01075">
    <property type="entry name" value="Glyco_transf_9"/>
    <property type="match status" value="1"/>
</dbReference>